<name>A0A7W4KGQ2_9PROT</name>
<dbReference type="GO" id="GO:0009247">
    <property type="term" value="P:glycolipid biosynthetic process"/>
    <property type="evidence" value="ECO:0007669"/>
    <property type="project" value="TreeGrafter"/>
</dbReference>
<evidence type="ECO:0000256" key="4">
    <source>
        <dbReference type="ARBA" id="ARBA00022679"/>
    </source>
</evidence>
<keyword evidence="12" id="KW-1185">Reference proteome</keyword>
<dbReference type="GO" id="GO:0016020">
    <property type="term" value="C:membrane"/>
    <property type="evidence" value="ECO:0007669"/>
    <property type="project" value="UniProtKB-SubCell"/>
</dbReference>
<keyword evidence="4 11" id="KW-0808">Transferase</keyword>
<accession>A0A7W4KGQ2</accession>
<dbReference type="InterPro" id="IPR007267">
    <property type="entry name" value="GtrA_DPMS_TM"/>
</dbReference>
<feature type="domain" description="Glycosyltransferase 2-like" evidence="9">
    <location>
        <begin position="33"/>
        <end position="199"/>
    </location>
</feature>
<dbReference type="SUPFAM" id="SSF53448">
    <property type="entry name" value="Nucleotide-diphospho-sugar transferases"/>
    <property type="match status" value="1"/>
</dbReference>
<evidence type="ECO:0000256" key="6">
    <source>
        <dbReference type="ARBA" id="ARBA00022989"/>
    </source>
</evidence>
<dbReference type="PANTHER" id="PTHR43398:SF1">
    <property type="entry name" value="DOLICHOL-PHOSPHATE MANNOSYLTRANSFERASE SUBUNIT 1"/>
    <property type="match status" value="1"/>
</dbReference>
<evidence type="ECO:0000313" key="12">
    <source>
        <dbReference type="Proteomes" id="UP000540556"/>
    </source>
</evidence>
<reference evidence="11 12" key="1">
    <citation type="submission" date="2020-04" db="EMBL/GenBank/DDBJ databases">
        <title>Description of novel Gluconacetobacter.</title>
        <authorList>
            <person name="Sombolestani A."/>
        </authorList>
    </citation>
    <scope>NUCLEOTIDE SEQUENCE [LARGE SCALE GENOMIC DNA]</scope>
    <source>
        <strain evidence="11 12">LMG 27800</strain>
    </source>
</reference>
<feature type="domain" description="GtrA/DPMS transmembrane" evidence="10">
    <location>
        <begin position="270"/>
        <end position="385"/>
    </location>
</feature>
<evidence type="ECO:0000259" key="9">
    <source>
        <dbReference type="Pfam" id="PF00535"/>
    </source>
</evidence>
<dbReference type="Gene3D" id="3.90.550.10">
    <property type="entry name" value="Spore Coat Polysaccharide Biosynthesis Protein SpsA, Chain A"/>
    <property type="match status" value="1"/>
</dbReference>
<evidence type="ECO:0000259" key="10">
    <source>
        <dbReference type="Pfam" id="PF04138"/>
    </source>
</evidence>
<feature type="transmembrane region" description="Helical" evidence="8">
    <location>
        <begin position="267"/>
        <end position="285"/>
    </location>
</feature>
<feature type="transmembrane region" description="Helical" evidence="8">
    <location>
        <begin position="291"/>
        <end position="312"/>
    </location>
</feature>
<gene>
    <name evidence="11" type="ORF">HLH27_16700</name>
</gene>
<organism evidence="11 12">
    <name type="scientific">Gluconacetobacter takamatsuzukensis</name>
    <dbReference type="NCBI Taxonomy" id="1286190"/>
    <lineage>
        <taxon>Bacteria</taxon>
        <taxon>Pseudomonadati</taxon>
        <taxon>Pseudomonadota</taxon>
        <taxon>Alphaproteobacteria</taxon>
        <taxon>Acetobacterales</taxon>
        <taxon>Acetobacteraceae</taxon>
        <taxon>Gluconacetobacter</taxon>
    </lineage>
</organism>
<feature type="transmembrane region" description="Helical" evidence="8">
    <location>
        <begin position="333"/>
        <end position="355"/>
    </location>
</feature>
<dbReference type="InterPro" id="IPR039528">
    <property type="entry name" value="DPM1-like"/>
</dbReference>
<evidence type="ECO:0000256" key="8">
    <source>
        <dbReference type="SAM" id="Phobius"/>
    </source>
</evidence>
<dbReference type="Proteomes" id="UP000540556">
    <property type="component" value="Unassembled WGS sequence"/>
</dbReference>
<dbReference type="GO" id="GO:0004582">
    <property type="term" value="F:dolichyl-phosphate beta-D-mannosyltransferase activity"/>
    <property type="evidence" value="ECO:0007669"/>
    <property type="project" value="InterPro"/>
</dbReference>
<evidence type="ECO:0000313" key="11">
    <source>
        <dbReference type="EMBL" id="MBB2206638.1"/>
    </source>
</evidence>
<comment type="subcellular location">
    <subcellularLocation>
        <location evidence="1">Membrane</location>
        <topology evidence="1">Multi-pass membrane protein</topology>
    </subcellularLocation>
</comment>
<dbReference type="Pfam" id="PF00535">
    <property type="entry name" value="Glycos_transf_2"/>
    <property type="match status" value="1"/>
</dbReference>
<proteinExistence type="inferred from homology"/>
<evidence type="ECO:0000256" key="7">
    <source>
        <dbReference type="ARBA" id="ARBA00023136"/>
    </source>
</evidence>
<evidence type="ECO:0000256" key="2">
    <source>
        <dbReference type="ARBA" id="ARBA00006739"/>
    </source>
</evidence>
<dbReference type="GO" id="GO:0000271">
    <property type="term" value="P:polysaccharide biosynthetic process"/>
    <property type="evidence" value="ECO:0007669"/>
    <property type="project" value="InterPro"/>
</dbReference>
<dbReference type="RefSeq" id="WP_182951212.1">
    <property type="nucleotide sequence ID" value="NZ_JABEQK010000020.1"/>
</dbReference>
<dbReference type="AlphaFoldDB" id="A0A7W4KGQ2"/>
<dbReference type="InterPro" id="IPR001173">
    <property type="entry name" value="Glyco_trans_2-like"/>
</dbReference>
<dbReference type="InterPro" id="IPR029044">
    <property type="entry name" value="Nucleotide-diphossugar_trans"/>
</dbReference>
<dbReference type="Pfam" id="PF04138">
    <property type="entry name" value="GtrA_DPMS_TM"/>
    <property type="match status" value="1"/>
</dbReference>
<protein>
    <submittedName>
        <fullName evidence="11">Glycosyltransferase</fullName>
    </submittedName>
</protein>
<evidence type="ECO:0000256" key="1">
    <source>
        <dbReference type="ARBA" id="ARBA00004141"/>
    </source>
</evidence>
<comment type="caution">
    <text evidence="11">The sequence shown here is derived from an EMBL/GenBank/DDBJ whole genome shotgun (WGS) entry which is preliminary data.</text>
</comment>
<evidence type="ECO:0000256" key="5">
    <source>
        <dbReference type="ARBA" id="ARBA00022692"/>
    </source>
</evidence>
<keyword evidence="3" id="KW-0328">Glycosyltransferase</keyword>
<sequence>MTPTRPPGPVSPIWADAAADAALAGQTRPADISIVVPCYNERANVRPMVAALSHALAGREWEVIFVDDSSPDGTIDEVRALAELDGRVRGLLRVGRRGLSSAVIEGVLSSSARIVAVMDGDMQHDESCLGRLIDAVARDGYDIAVGSRHVEGGDNAGLANGWRTLLSDSGIRLVQMVLPVRLGDPMSGFFAMRRDLFERTVPRLSGTGFKILLDVFLSAPQRPRVLEVPFVFRPRAAGESKLDILVLLQFVAMLADKLCRGFLPTRFIAFSLVGLVGILVNLAVLEVARRFGAGFATGQWLGTLVAMVTNFWMNNALTYRDMRLRGARMWLGLALFMIICSAGAAADVGIARAIFSRDGQWGMAGAAGAAIAVVWNYAVSSTLIWRQR</sequence>
<feature type="transmembrane region" description="Helical" evidence="8">
    <location>
        <begin position="361"/>
        <end position="385"/>
    </location>
</feature>
<keyword evidence="7 8" id="KW-0472">Membrane</keyword>
<dbReference type="EMBL" id="JABEQK010000020">
    <property type="protein sequence ID" value="MBB2206638.1"/>
    <property type="molecule type" value="Genomic_DNA"/>
</dbReference>
<keyword evidence="5 8" id="KW-0812">Transmembrane</keyword>
<comment type="similarity">
    <text evidence="2">Belongs to the glycosyltransferase 2 family.</text>
</comment>
<dbReference type="PANTHER" id="PTHR43398">
    <property type="entry name" value="DOLICHOL-PHOSPHATE MANNOSYLTRANSFERASE SUBUNIT 1"/>
    <property type="match status" value="1"/>
</dbReference>
<dbReference type="CDD" id="cd06442">
    <property type="entry name" value="DPM1_like"/>
    <property type="match status" value="1"/>
</dbReference>
<evidence type="ECO:0000256" key="3">
    <source>
        <dbReference type="ARBA" id="ARBA00022676"/>
    </source>
</evidence>
<keyword evidence="6 8" id="KW-1133">Transmembrane helix</keyword>